<evidence type="ECO:0000256" key="2">
    <source>
        <dbReference type="SAM" id="MobiDB-lite"/>
    </source>
</evidence>
<reference evidence="4" key="2">
    <citation type="submission" date="2023-06" db="EMBL/GenBank/DDBJ databases">
        <authorList>
            <person name="Swenson N.G."/>
            <person name="Wegrzyn J.L."/>
            <person name="Mcevoy S.L."/>
        </authorList>
    </citation>
    <scope>NUCLEOTIDE SEQUENCE</scope>
    <source>
        <strain evidence="4">NS2018</strain>
        <tissue evidence="4">Leaf</tissue>
    </source>
</reference>
<gene>
    <name evidence="4" type="ORF">LWI29_017746</name>
</gene>
<dbReference type="AlphaFoldDB" id="A0AA39RQ08"/>
<dbReference type="Pfam" id="PF12776">
    <property type="entry name" value="Myb_DNA-bind_3"/>
    <property type="match status" value="1"/>
</dbReference>
<sequence>MNKHFWTIAEDAILVESLQELNQNTMWKADCGFKNGYLAQLETMMEAKLPNCGLKASPHIESRVKTLKAKYCALHELLSQSGFGWNDEHMMLMCEKNVYDEWVKKRKNASGLFNKPFPHYYALGEIYGKDRATDVNAGNAADDEEELQQDDATDHENVESFIDLLNRNICGQNMEFQSQGTEDFEISSSQPPSAQRRKSTDNNVAVSNRARTVRNKATNEMHKDFSNMASAIAAMAPKLDGLINVLSYEKEVTDLQAKLKDESNNMEGLSRLQLFRATNMLAKDHDLLRVFFTMSVEEKKIYVMDLLEHGL</sequence>
<dbReference type="Proteomes" id="UP001168877">
    <property type="component" value="Unassembled WGS sequence"/>
</dbReference>
<feature type="region of interest" description="Disordered" evidence="2">
    <location>
        <begin position="180"/>
        <end position="203"/>
    </location>
</feature>
<name>A0AA39RQ08_ACESA</name>
<feature type="compositionally biased region" description="Polar residues" evidence="2">
    <location>
        <begin position="180"/>
        <end position="193"/>
    </location>
</feature>
<protein>
    <recommendedName>
        <fullName evidence="3">Myb/SANT-like domain-containing protein</fullName>
    </recommendedName>
</protein>
<keyword evidence="1" id="KW-0175">Coiled coil</keyword>
<feature type="domain" description="Myb/SANT-like" evidence="3">
    <location>
        <begin position="6"/>
        <end position="101"/>
    </location>
</feature>
<evidence type="ECO:0000313" key="4">
    <source>
        <dbReference type="EMBL" id="KAK0576452.1"/>
    </source>
</evidence>
<dbReference type="EMBL" id="JAUESC010000386">
    <property type="protein sequence ID" value="KAK0576452.1"/>
    <property type="molecule type" value="Genomic_DNA"/>
</dbReference>
<comment type="caution">
    <text evidence="4">The sequence shown here is derived from an EMBL/GenBank/DDBJ whole genome shotgun (WGS) entry which is preliminary data.</text>
</comment>
<evidence type="ECO:0000256" key="1">
    <source>
        <dbReference type="SAM" id="Coils"/>
    </source>
</evidence>
<accession>A0AA39RQ08</accession>
<keyword evidence="5" id="KW-1185">Reference proteome</keyword>
<dbReference type="PANTHER" id="PTHR46250:SF15">
    <property type="entry name" value="OS01G0523800 PROTEIN"/>
    <property type="match status" value="1"/>
</dbReference>
<evidence type="ECO:0000313" key="5">
    <source>
        <dbReference type="Proteomes" id="UP001168877"/>
    </source>
</evidence>
<feature type="coiled-coil region" evidence="1">
    <location>
        <begin position="245"/>
        <end position="272"/>
    </location>
</feature>
<reference evidence="4" key="1">
    <citation type="journal article" date="2022" name="Plant J.">
        <title>Strategies of tolerance reflected in two North American maple genomes.</title>
        <authorList>
            <person name="McEvoy S.L."/>
            <person name="Sezen U.U."/>
            <person name="Trouern-Trend A."/>
            <person name="McMahon S.M."/>
            <person name="Schaberg P.G."/>
            <person name="Yang J."/>
            <person name="Wegrzyn J.L."/>
            <person name="Swenson N.G."/>
        </authorList>
    </citation>
    <scope>NUCLEOTIDE SEQUENCE</scope>
    <source>
        <strain evidence="4">NS2018</strain>
    </source>
</reference>
<evidence type="ECO:0000259" key="3">
    <source>
        <dbReference type="Pfam" id="PF12776"/>
    </source>
</evidence>
<organism evidence="4 5">
    <name type="scientific">Acer saccharum</name>
    <name type="common">Sugar maple</name>
    <dbReference type="NCBI Taxonomy" id="4024"/>
    <lineage>
        <taxon>Eukaryota</taxon>
        <taxon>Viridiplantae</taxon>
        <taxon>Streptophyta</taxon>
        <taxon>Embryophyta</taxon>
        <taxon>Tracheophyta</taxon>
        <taxon>Spermatophyta</taxon>
        <taxon>Magnoliopsida</taxon>
        <taxon>eudicotyledons</taxon>
        <taxon>Gunneridae</taxon>
        <taxon>Pentapetalae</taxon>
        <taxon>rosids</taxon>
        <taxon>malvids</taxon>
        <taxon>Sapindales</taxon>
        <taxon>Sapindaceae</taxon>
        <taxon>Hippocastanoideae</taxon>
        <taxon>Acereae</taxon>
        <taxon>Acer</taxon>
    </lineage>
</organism>
<proteinExistence type="predicted"/>
<dbReference type="InterPro" id="IPR024752">
    <property type="entry name" value="Myb/SANT-like_dom"/>
</dbReference>
<dbReference type="PANTHER" id="PTHR46250">
    <property type="entry name" value="MYB/SANT-LIKE DNA-BINDING DOMAIN PROTEIN-RELATED"/>
    <property type="match status" value="1"/>
</dbReference>